<dbReference type="PROSITE" id="PS50902">
    <property type="entry name" value="FLAVODOXIN_LIKE"/>
    <property type="match status" value="1"/>
</dbReference>
<keyword evidence="2" id="KW-1133">Transmembrane helix</keyword>
<dbReference type="InterPro" id="IPR017938">
    <property type="entry name" value="Riboflavin_synthase-like_b-brl"/>
</dbReference>
<dbReference type="InterPro" id="IPR029039">
    <property type="entry name" value="Flavoprotein-like_sf"/>
</dbReference>
<keyword evidence="6" id="KW-1185">Reference proteome</keyword>
<keyword evidence="2" id="KW-0472">Membrane</keyword>
<dbReference type="InterPro" id="IPR008254">
    <property type="entry name" value="Flavodoxin/NO_synth"/>
</dbReference>
<keyword evidence="2" id="KW-0812">Transmembrane</keyword>
<evidence type="ECO:0000259" key="3">
    <source>
        <dbReference type="PROSITE" id="PS50902"/>
    </source>
</evidence>
<gene>
    <name evidence="5" type="ORF">L0U88_02815</name>
</gene>
<dbReference type="Gene3D" id="2.40.30.10">
    <property type="entry name" value="Translation factors"/>
    <property type="match status" value="1"/>
</dbReference>
<dbReference type="PANTHER" id="PTHR19384">
    <property type="entry name" value="NITRIC OXIDE SYNTHASE-RELATED"/>
    <property type="match status" value="1"/>
</dbReference>
<dbReference type="PROSITE" id="PS51384">
    <property type="entry name" value="FAD_FR"/>
    <property type="match status" value="1"/>
</dbReference>
<dbReference type="SUPFAM" id="SSF52218">
    <property type="entry name" value="Flavoproteins"/>
    <property type="match status" value="1"/>
</dbReference>
<keyword evidence="1" id="KW-0285">Flavoprotein</keyword>
<feature type="transmembrane region" description="Helical" evidence="2">
    <location>
        <begin position="130"/>
        <end position="151"/>
    </location>
</feature>
<evidence type="ECO:0000313" key="6">
    <source>
        <dbReference type="Proteomes" id="UP001200145"/>
    </source>
</evidence>
<feature type="domain" description="FAD-binding FR-type" evidence="4">
    <location>
        <begin position="494"/>
        <end position="592"/>
    </location>
</feature>
<comment type="caution">
    <text evidence="5">The sequence shown here is derived from an EMBL/GenBank/DDBJ whole genome shotgun (WGS) entry which is preliminary data.</text>
</comment>
<dbReference type="Pfam" id="PF00175">
    <property type="entry name" value="NAD_binding_1"/>
    <property type="match status" value="1"/>
</dbReference>
<dbReference type="InterPro" id="IPR017927">
    <property type="entry name" value="FAD-bd_FR_type"/>
</dbReference>
<evidence type="ECO:0000259" key="4">
    <source>
        <dbReference type="PROSITE" id="PS51384"/>
    </source>
</evidence>
<dbReference type="InterPro" id="IPR005625">
    <property type="entry name" value="PepSY-ass_TM"/>
</dbReference>
<proteinExistence type="predicted"/>
<name>A0ABS9BE21_9BACT</name>
<organism evidence="5 6">
    <name type="scientific">Flavihumibacter fluminis</name>
    <dbReference type="NCBI Taxonomy" id="2909236"/>
    <lineage>
        <taxon>Bacteria</taxon>
        <taxon>Pseudomonadati</taxon>
        <taxon>Bacteroidota</taxon>
        <taxon>Chitinophagia</taxon>
        <taxon>Chitinophagales</taxon>
        <taxon>Chitinophagaceae</taxon>
        <taxon>Flavihumibacter</taxon>
    </lineage>
</organism>
<evidence type="ECO:0000256" key="2">
    <source>
        <dbReference type="SAM" id="Phobius"/>
    </source>
</evidence>
<evidence type="ECO:0000256" key="1">
    <source>
        <dbReference type="ARBA" id="ARBA00022630"/>
    </source>
</evidence>
<accession>A0ABS9BE21</accession>
<dbReference type="EMBL" id="JAKEVY010000001">
    <property type="protein sequence ID" value="MCF1713560.1"/>
    <property type="molecule type" value="Genomic_DNA"/>
</dbReference>
<dbReference type="Pfam" id="PF03929">
    <property type="entry name" value="PepSY_TM"/>
    <property type="match status" value="1"/>
</dbReference>
<feature type="transmembrane region" description="Helical" evidence="2">
    <location>
        <begin position="172"/>
        <end position="197"/>
    </location>
</feature>
<dbReference type="Proteomes" id="UP001200145">
    <property type="component" value="Unassembled WGS sequence"/>
</dbReference>
<dbReference type="Pfam" id="PF00258">
    <property type="entry name" value="Flavodoxin_1"/>
    <property type="match status" value="1"/>
</dbReference>
<dbReference type="InterPro" id="IPR001433">
    <property type="entry name" value="OxRdtase_FAD/NAD-bd"/>
</dbReference>
<dbReference type="InterPro" id="IPR039261">
    <property type="entry name" value="FNR_nucleotide-bd"/>
</dbReference>
<dbReference type="Gene3D" id="3.40.50.360">
    <property type="match status" value="1"/>
</dbReference>
<dbReference type="SUPFAM" id="SSF63380">
    <property type="entry name" value="Riboflavin synthase domain-like"/>
    <property type="match status" value="1"/>
</dbReference>
<dbReference type="Gene3D" id="3.40.50.80">
    <property type="entry name" value="Nucleotide-binding domain of ferredoxin-NADP reductase (FNR) module"/>
    <property type="match status" value="1"/>
</dbReference>
<dbReference type="SUPFAM" id="SSF52343">
    <property type="entry name" value="Ferredoxin reductase-like, C-terminal NADP-linked domain"/>
    <property type="match status" value="1"/>
</dbReference>
<sequence length="731" mass="82339">MTASIWRTSHLALAIVCSLFLLVAAVTGVVLAVDVIREKNQPYKAAGFEQIRLSESLPALKEKYPELLQLSIDAHGFVKAEGFDTAGNEINGYVHPKTGELLGAPLVQSDFVQWNLALHRSLFLQETGRFIVGVVSFLLMLIVLSGTLLIIQRQKGIRHFFDRMSRDFTAQYYHVVAGRLLLIPLLLLAASGTYLFLVRFELLTKETSPDTKIVELTETTIRSLAEFPVFQKTRLADVVKIEFPLDSDPEEYFKIQLKDRELTVHQFTGAVLQKKKYPLVQVWESISLDLHTGRTNSIWAIVIGIASLNILFFIYSGFRITLRRLGVKTQNRYQAEDAEFILLTGSENGSTLRFAQQVHLQLLANGIKSYLAEMNRYQAYPSARQLLVFTSTYGLGDAPNSARVFEKKLYQYPQLQEVEFSVVGFGSRTYKEFCGYAVQVDDWLEQQSWARRNLPLYKVNDKSTEDFVKWVKAWASKNRIALVESPVNYGGQPPGLQQLHIIEKTTATEQDLNFSVTLKIPRSATVRSGDLLAIYPAGDERERLYSIARIGKRMQLVVKLHTKGLGSQYLHNLKVGEKIKARIIPNPSFHLPEKAPEIALIANGTGIAPFLGMIAENKAGRPLHLYAGFRHRYSSVQDYKAICDTAIQKQQLKAASLAFSREEHPAYVMDLIRRDASFFASLLATKGSILICGSLAMQQDVEQVLDQICQEKNGKSLHYYKALGQVLADCY</sequence>
<feature type="domain" description="Flavodoxin-like" evidence="3">
    <location>
        <begin position="340"/>
        <end position="475"/>
    </location>
</feature>
<evidence type="ECO:0000313" key="5">
    <source>
        <dbReference type="EMBL" id="MCF1713560.1"/>
    </source>
</evidence>
<dbReference type="RefSeq" id="WP_234864090.1">
    <property type="nucleotide sequence ID" value="NZ_JAKEVY010000001.1"/>
</dbReference>
<feature type="transmembrane region" description="Helical" evidence="2">
    <location>
        <begin position="298"/>
        <end position="318"/>
    </location>
</feature>
<protein>
    <submittedName>
        <fullName evidence="5">PepSY domain-containing protein</fullName>
    </submittedName>
</protein>
<reference evidence="5 6" key="1">
    <citation type="submission" date="2022-01" db="EMBL/GenBank/DDBJ databases">
        <title>Flavihumibacter sp. nov., isolated from sediment of a river.</title>
        <authorList>
            <person name="Liu H."/>
        </authorList>
    </citation>
    <scope>NUCLEOTIDE SEQUENCE [LARGE SCALE GENOMIC DNA]</scope>
    <source>
        <strain evidence="5 6">RY-1</strain>
    </source>
</reference>